<evidence type="ECO:0000313" key="2">
    <source>
        <dbReference type="EMBL" id="MDB6247744.1"/>
    </source>
</evidence>
<name>A0AAW6BFI9_LACAM</name>
<evidence type="ECO:0000313" key="3">
    <source>
        <dbReference type="Proteomes" id="UP001141961"/>
    </source>
</evidence>
<feature type="non-terminal residue" evidence="2">
    <location>
        <position position="1"/>
    </location>
</feature>
<accession>A0AAW6BFI9</accession>
<dbReference type="RefSeq" id="WP_271327364.1">
    <property type="nucleotide sequence ID" value="NZ_JAOTHC010000113.1"/>
</dbReference>
<feature type="non-terminal residue" evidence="2">
    <location>
        <position position="101"/>
    </location>
</feature>
<comment type="caution">
    <text evidence="2">The sequence shown here is derived from an EMBL/GenBank/DDBJ whole genome shotgun (WGS) entry which is preliminary data.</text>
</comment>
<dbReference type="InterPro" id="IPR041495">
    <property type="entry name" value="Mub_B2"/>
</dbReference>
<dbReference type="AlphaFoldDB" id="A0AAW6BFI9"/>
<proteinExistence type="predicted"/>
<dbReference type="Gene3D" id="2.60.40.4300">
    <property type="match status" value="1"/>
</dbReference>
<dbReference type="Proteomes" id="UP001141961">
    <property type="component" value="Unassembled WGS sequence"/>
</dbReference>
<feature type="domain" description="Mub B2-like" evidence="1">
    <location>
        <begin position="23"/>
        <end position="88"/>
    </location>
</feature>
<dbReference type="Pfam" id="PF17966">
    <property type="entry name" value="Muc_B2"/>
    <property type="match status" value="1"/>
</dbReference>
<dbReference type="EMBL" id="JAOTHD010000113">
    <property type="protein sequence ID" value="MDB6247744.1"/>
    <property type="molecule type" value="Genomic_DNA"/>
</dbReference>
<reference evidence="2" key="1">
    <citation type="journal article" date="2022" name="Microorganisms">
        <title>Antibiotic Susceptibility, Resistance Gene Determinants and Corresponding Genomic Regions in Lactobacillus amylovorus Isolates Derived from Wild Boars and Domestic Pigs.</title>
        <authorList>
            <person name="Moravkova M."/>
            <person name="Kostovova I."/>
            <person name="Kavanova K."/>
            <person name="Pechar R."/>
            <person name="Stanek S."/>
            <person name="Brychta A."/>
            <person name="Zeman M."/>
            <person name="Kubasova T."/>
        </authorList>
    </citation>
    <scope>NUCLEOTIDE SEQUENCE</scope>
    <source>
        <strain evidence="2">M597B</strain>
    </source>
</reference>
<gene>
    <name evidence="2" type="ORF">ODV14_10850</name>
</gene>
<sequence length="101" mass="10875">GVVPVTPKTPSTDIPTNTVKEAQPDQLTKTVDLTVNYVNSDGTTFTGDVPTNHKQQVTFTGTAYVDKVTGKLVNAKKQADGTWVVDDSNTQAPQVIWTVKD</sequence>
<evidence type="ECO:0000259" key="1">
    <source>
        <dbReference type="Pfam" id="PF17966"/>
    </source>
</evidence>
<protein>
    <recommendedName>
        <fullName evidence="1">Mub B2-like domain-containing protein</fullName>
    </recommendedName>
</protein>
<organism evidence="2 3">
    <name type="scientific">Lactobacillus amylovorus</name>
    <dbReference type="NCBI Taxonomy" id="1604"/>
    <lineage>
        <taxon>Bacteria</taxon>
        <taxon>Bacillati</taxon>
        <taxon>Bacillota</taxon>
        <taxon>Bacilli</taxon>
        <taxon>Lactobacillales</taxon>
        <taxon>Lactobacillaceae</taxon>
        <taxon>Lactobacillus</taxon>
    </lineage>
</organism>
<reference evidence="2" key="2">
    <citation type="submission" date="2022-10" db="EMBL/GenBank/DDBJ databases">
        <authorList>
            <person name="Kostovova I."/>
            <person name="Moravkova M."/>
            <person name="Pechar R."/>
        </authorList>
    </citation>
    <scope>NUCLEOTIDE SEQUENCE</scope>
    <source>
        <strain evidence="2">M597B</strain>
    </source>
</reference>